<dbReference type="FunFam" id="3.40.309.10:FF:000004">
    <property type="entry name" value="Succinate-semialdehyde dehydrogenase I"/>
    <property type="match status" value="1"/>
</dbReference>
<sequence length="497" mass="52685">MTRTDLPPAPITLNDPALWRTQAFLAGAWTDADDGSTRDVTDPATGRVIGTVPAMGAAETRRAIEAAQAAQRAWRKVTARERARILRKLADLMLEHQQDLARILTAEQGKPLPEATGEIAYAASFIEWFAEEARRVYGDTIPAPQGDRRIVVNKEPIGVTAAITPWNFPIAMMTRKVGPALAAGCAMVVKPALETPYSALAFAELAARAGVPAGLLSIVTGDAQGIGGELTANPVVRKLSLTGSTAVGRLLMRQCADDVKKLSLELGGNAPFIVFDDADLDAAVEGAMVAKYRNAGQTCVCANRFYVQRGIYDAFAARLSEAVRALRVGNGAEPGVQQGPLIHQRAMDKVRAHVDDAVARGARVLVGGKPHALSAQGGAFFEPTVIVDARPGMLVAHEETFGPLAALIPFDTEDEAVAAANDTEFGLAAYFYTRDLGRAWRVSEALESGMVGVNTGLISTAEAPFGGVKQSGLGREGSKYGIDEYLEIKYVCMAGLG</sequence>
<evidence type="ECO:0000259" key="5">
    <source>
        <dbReference type="Pfam" id="PF00171"/>
    </source>
</evidence>
<dbReference type="EMBL" id="RJTL01000093">
    <property type="protein sequence ID" value="RNL99289.1"/>
    <property type="molecule type" value="Genomic_DNA"/>
</dbReference>
<dbReference type="CDD" id="cd07103">
    <property type="entry name" value="ALDH_F5_SSADH_GabD"/>
    <property type="match status" value="1"/>
</dbReference>
<dbReference type="NCBIfam" id="TIGR01780">
    <property type="entry name" value="SSADH"/>
    <property type="match status" value="1"/>
</dbReference>
<evidence type="ECO:0000256" key="3">
    <source>
        <dbReference type="PROSITE-ProRule" id="PRU10007"/>
    </source>
</evidence>
<accession>A0A454TI99</accession>
<dbReference type="InterPro" id="IPR015590">
    <property type="entry name" value="Aldehyde_DH_dom"/>
</dbReference>
<dbReference type="GO" id="GO:0004777">
    <property type="term" value="F:succinate-semialdehyde dehydrogenase (NAD+) activity"/>
    <property type="evidence" value="ECO:0007669"/>
    <property type="project" value="TreeGrafter"/>
</dbReference>
<dbReference type="PROSITE" id="PS00070">
    <property type="entry name" value="ALDEHYDE_DEHYDR_CYS"/>
    <property type="match status" value="1"/>
</dbReference>
<dbReference type="RefSeq" id="WP_058908841.1">
    <property type="nucleotide sequence ID" value="NZ_CP025741.1"/>
</dbReference>
<dbReference type="FunFam" id="3.40.605.10:FF:000005">
    <property type="entry name" value="Succinate-semialdehyde dehydrogenase I"/>
    <property type="match status" value="1"/>
</dbReference>
<dbReference type="GO" id="GO:0005829">
    <property type="term" value="C:cytosol"/>
    <property type="evidence" value="ECO:0007669"/>
    <property type="project" value="TreeGrafter"/>
</dbReference>
<dbReference type="InterPro" id="IPR016160">
    <property type="entry name" value="Ald_DH_CS_CYS"/>
</dbReference>
<dbReference type="OrthoDB" id="6187633at2"/>
<dbReference type="InterPro" id="IPR010102">
    <property type="entry name" value="Succ_semiAld_DH"/>
</dbReference>
<proteinExistence type="inferred from homology"/>
<dbReference type="Proteomes" id="UP000271222">
    <property type="component" value="Unassembled WGS sequence"/>
</dbReference>
<evidence type="ECO:0000313" key="7">
    <source>
        <dbReference type="Proteomes" id="UP000271222"/>
    </source>
</evidence>
<dbReference type="Gene3D" id="3.40.605.10">
    <property type="entry name" value="Aldehyde Dehydrogenase, Chain A, domain 1"/>
    <property type="match status" value="1"/>
</dbReference>
<dbReference type="GO" id="GO:0009450">
    <property type="term" value="P:gamma-aminobutyric acid catabolic process"/>
    <property type="evidence" value="ECO:0007669"/>
    <property type="project" value="InterPro"/>
</dbReference>
<dbReference type="PANTHER" id="PTHR43353">
    <property type="entry name" value="SUCCINATE-SEMIALDEHYDE DEHYDROGENASE, MITOCHONDRIAL"/>
    <property type="match status" value="1"/>
</dbReference>
<dbReference type="PROSITE" id="PS00687">
    <property type="entry name" value="ALDEHYDE_DEHYDR_GLU"/>
    <property type="match status" value="1"/>
</dbReference>
<reference evidence="6 7" key="1">
    <citation type="submission" date="2018-10" db="EMBL/GenBank/DDBJ databases">
        <title>Draft Genome Sequence of Ralstonia pseudosolanacearum (R. solanacearum phylotype I) Strain Tg03 Isolated from Luffa cylindrica in China.</title>
        <authorList>
            <person name="Yuan G.-Q."/>
            <person name="Li Q.-Q."/>
            <person name="Zhang Y.-W."/>
        </authorList>
    </citation>
    <scope>NUCLEOTIDE SEQUENCE [LARGE SCALE GENOMIC DNA]</scope>
    <source>
        <strain evidence="6 7">Tg03</strain>
    </source>
</reference>
<dbReference type="InterPro" id="IPR029510">
    <property type="entry name" value="Ald_DH_CS_GLU"/>
</dbReference>
<gene>
    <name evidence="6" type="ORF">EGA29_26065</name>
</gene>
<dbReference type="SUPFAM" id="SSF53720">
    <property type="entry name" value="ALDH-like"/>
    <property type="match status" value="1"/>
</dbReference>
<organism evidence="6 7">
    <name type="scientific">Ralstonia pseudosolanacearum</name>
    <dbReference type="NCBI Taxonomy" id="1310165"/>
    <lineage>
        <taxon>Bacteria</taxon>
        <taxon>Pseudomonadati</taxon>
        <taxon>Pseudomonadota</taxon>
        <taxon>Betaproteobacteria</taxon>
        <taxon>Burkholderiales</taxon>
        <taxon>Burkholderiaceae</taxon>
        <taxon>Ralstonia</taxon>
        <taxon>Ralstonia solanacearum species complex</taxon>
    </lineage>
</organism>
<evidence type="ECO:0000256" key="2">
    <source>
        <dbReference type="ARBA" id="ARBA00023002"/>
    </source>
</evidence>
<dbReference type="InterPro" id="IPR016163">
    <property type="entry name" value="Ald_DH_C"/>
</dbReference>
<dbReference type="Pfam" id="PF00171">
    <property type="entry name" value="Aldedh"/>
    <property type="match status" value="1"/>
</dbReference>
<evidence type="ECO:0000256" key="4">
    <source>
        <dbReference type="RuleBase" id="RU003345"/>
    </source>
</evidence>
<evidence type="ECO:0000313" key="6">
    <source>
        <dbReference type="EMBL" id="RNL99289.1"/>
    </source>
</evidence>
<dbReference type="Gene3D" id="3.40.309.10">
    <property type="entry name" value="Aldehyde Dehydrogenase, Chain A, domain 2"/>
    <property type="match status" value="1"/>
</dbReference>
<protein>
    <submittedName>
        <fullName evidence="6">NAD-dependent succinate-semialdehyde dehydrogenase</fullName>
    </submittedName>
</protein>
<dbReference type="InterPro" id="IPR016161">
    <property type="entry name" value="Ald_DH/histidinol_DH"/>
</dbReference>
<dbReference type="InterPro" id="IPR050740">
    <property type="entry name" value="Aldehyde_DH_Superfamily"/>
</dbReference>
<name>A0A454TI99_9RALS</name>
<evidence type="ECO:0000256" key="1">
    <source>
        <dbReference type="ARBA" id="ARBA00009986"/>
    </source>
</evidence>
<dbReference type="PANTHER" id="PTHR43353:SF5">
    <property type="entry name" value="SUCCINATE-SEMIALDEHYDE DEHYDROGENASE, MITOCHONDRIAL"/>
    <property type="match status" value="1"/>
</dbReference>
<comment type="similarity">
    <text evidence="1 4">Belongs to the aldehyde dehydrogenase family.</text>
</comment>
<keyword evidence="2 4" id="KW-0560">Oxidoreductase</keyword>
<comment type="caution">
    <text evidence="6">The sequence shown here is derived from an EMBL/GenBank/DDBJ whole genome shotgun (WGS) entry which is preliminary data.</text>
</comment>
<feature type="active site" evidence="3">
    <location>
        <position position="265"/>
    </location>
</feature>
<dbReference type="FunFam" id="3.40.605.10:FF:000026">
    <property type="entry name" value="Aldehyde dehydrogenase, putative"/>
    <property type="match status" value="1"/>
</dbReference>
<dbReference type="AlphaFoldDB" id="A0A454TI99"/>
<feature type="domain" description="Aldehyde dehydrogenase" evidence="5">
    <location>
        <begin position="29"/>
        <end position="491"/>
    </location>
</feature>
<dbReference type="InterPro" id="IPR016162">
    <property type="entry name" value="Ald_DH_N"/>
</dbReference>